<evidence type="ECO:0000313" key="2">
    <source>
        <dbReference type="Proteomes" id="UP000235145"/>
    </source>
</evidence>
<reference evidence="1 2" key="1">
    <citation type="journal article" date="2017" name="Nat. Commun.">
        <title>Genome assembly with in vitro proximity ligation data and whole-genome triplication in lettuce.</title>
        <authorList>
            <person name="Reyes-Chin-Wo S."/>
            <person name="Wang Z."/>
            <person name="Yang X."/>
            <person name="Kozik A."/>
            <person name="Arikit S."/>
            <person name="Song C."/>
            <person name="Xia L."/>
            <person name="Froenicke L."/>
            <person name="Lavelle D.O."/>
            <person name="Truco M.J."/>
            <person name="Xia R."/>
            <person name="Zhu S."/>
            <person name="Xu C."/>
            <person name="Xu H."/>
            <person name="Xu X."/>
            <person name="Cox K."/>
            <person name="Korf I."/>
            <person name="Meyers B.C."/>
            <person name="Michelmore R.W."/>
        </authorList>
    </citation>
    <scope>NUCLEOTIDE SEQUENCE [LARGE SCALE GENOMIC DNA]</scope>
    <source>
        <strain evidence="2">cv. Salinas</strain>
        <tissue evidence="1">Seedlings</tissue>
    </source>
</reference>
<gene>
    <name evidence="1" type="ORF">LSAT_V11C500245910</name>
</gene>
<name>A0A9R1VJZ3_LACSA</name>
<accession>A0A9R1VJZ3</accession>
<dbReference type="Proteomes" id="UP000235145">
    <property type="component" value="Unassembled WGS sequence"/>
</dbReference>
<dbReference type="AlphaFoldDB" id="A0A9R1VJZ3"/>
<keyword evidence="2" id="KW-1185">Reference proteome</keyword>
<dbReference type="EMBL" id="NBSK02000005">
    <property type="protein sequence ID" value="KAJ0206729.1"/>
    <property type="molecule type" value="Genomic_DNA"/>
</dbReference>
<protein>
    <submittedName>
        <fullName evidence="1">Uncharacterized protein</fullName>
    </submittedName>
</protein>
<organism evidence="1 2">
    <name type="scientific">Lactuca sativa</name>
    <name type="common">Garden lettuce</name>
    <dbReference type="NCBI Taxonomy" id="4236"/>
    <lineage>
        <taxon>Eukaryota</taxon>
        <taxon>Viridiplantae</taxon>
        <taxon>Streptophyta</taxon>
        <taxon>Embryophyta</taxon>
        <taxon>Tracheophyta</taxon>
        <taxon>Spermatophyta</taxon>
        <taxon>Magnoliopsida</taxon>
        <taxon>eudicotyledons</taxon>
        <taxon>Gunneridae</taxon>
        <taxon>Pentapetalae</taxon>
        <taxon>asterids</taxon>
        <taxon>campanulids</taxon>
        <taxon>Asterales</taxon>
        <taxon>Asteraceae</taxon>
        <taxon>Cichorioideae</taxon>
        <taxon>Cichorieae</taxon>
        <taxon>Lactucinae</taxon>
        <taxon>Lactuca</taxon>
    </lineage>
</organism>
<proteinExistence type="predicted"/>
<comment type="caution">
    <text evidence="1">The sequence shown here is derived from an EMBL/GenBank/DDBJ whole genome shotgun (WGS) entry which is preliminary data.</text>
</comment>
<sequence length="141" mass="16169">MGTNRPMFIQHKLIGGTNLTMFIPGRLEWGSDRALLEEIPFIFHPYIAHIQNVLGDVNCGFRSVVICLDMCLYILQQLLDELLSSYEDYARVFVGCDERVLKSLGSLHLHLCTPIIMSWYNWKESIQRLPLRHCGSATNPC</sequence>
<evidence type="ECO:0000313" key="1">
    <source>
        <dbReference type="EMBL" id="KAJ0206729.1"/>
    </source>
</evidence>